<evidence type="ECO:0000259" key="2">
    <source>
        <dbReference type="PROSITE" id="PS51746"/>
    </source>
</evidence>
<protein>
    <recommendedName>
        <fullName evidence="2">PPM-type phosphatase domain-containing protein</fullName>
    </recommendedName>
</protein>
<feature type="region of interest" description="Disordered" evidence="1">
    <location>
        <begin position="17"/>
        <end position="57"/>
    </location>
</feature>
<dbReference type="CDD" id="cd00143">
    <property type="entry name" value="PP2Cc"/>
    <property type="match status" value="1"/>
</dbReference>
<accession>A0AAD9MX49</accession>
<evidence type="ECO:0000256" key="1">
    <source>
        <dbReference type="SAM" id="MobiDB-lite"/>
    </source>
</evidence>
<name>A0AAD9MX49_9ANNE</name>
<dbReference type="Pfam" id="PF00481">
    <property type="entry name" value="PP2C"/>
    <property type="match status" value="1"/>
</dbReference>
<dbReference type="SMART" id="SM00332">
    <property type="entry name" value="PP2Cc"/>
    <property type="match status" value="1"/>
</dbReference>
<dbReference type="EMBL" id="JAODUP010000486">
    <property type="protein sequence ID" value="KAK2148720.1"/>
    <property type="molecule type" value="Genomic_DNA"/>
</dbReference>
<dbReference type="PROSITE" id="PS51746">
    <property type="entry name" value="PPM_2"/>
    <property type="match status" value="1"/>
</dbReference>
<keyword evidence="4" id="KW-1185">Reference proteome</keyword>
<evidence type="ECO:0000313" key="3">
    <source>
        <dbReference type="EMBL" id="KAK2148720.1"/>
    </source>
</evidence>
<feature type="compositionally biased region" description="Basic and acidic residues" evidence="1">
    <location>
        <begin position="35"/>
        <end position="47"/>
    </location>
</feature>
<dbReference type="GO" id="GO:0004722">
    <property type="term" value="F:protein serine/threonine phosphatase activity"/>
    <property type="evidence" value="ECO:0007669"/>
    <property type="project" value="InterPro"/>
</dbReference>
<comment type="caution">
    <text evidence="3">The sequence shown here is derived from an EMBL/GenBank/DDBJ whole genome shotgun (WGS) entry which is preliminary data.</text>
</comment>
<dbReference type="Gene3D" id="3.60.40.10">
    <property type="entry name" value="PPM-type phosphatase domain"/>
    <property type="match status" value="1"/>
</dbReference>
<dbReference type="InterPro" id="IPR036457">
    <property type="entry name" value="PPM-type-like_dom_sf"/>
</dbReference>
<gene>
    <name evidence="3" type="ORF">LSH36_486g03052</name>
</gene>
<proteinExistence type="predicted"/>
<organism evidence="3 4">
    <name type="scientific">Paralvinella palmiformis</name>
    <dbReference type="NCBI Taxonomy" id="53620"/>
    <lineage>
        <taxon>Eukaryota</taxon>
        <taxon>Metazoa</taxon>
        <taxon>Spiralia</taxon>
        <taxon>Lophotrochozoa</taxon>
        <taxon>Annelida</taxon>
        <taxon>Polychaeta</taxon>
        <taxon>Sedentaria</taxon>
        <taxon>Canalipalpata</taxon>
        <taxon>Terebellida</taxon>
        <taxon>Terebelliformia</taxon>
        <taxon>Alvinellidae</taxon>
        <taxon>Paralvinella</taxon>
    </lineage>
</organism>
<sequence>MDLFGDLPEPTSEFKKNVKNVGQEHSIDGCSSQSGEKRKLDQVDEKQSSSSNYRAGQVTPYKRLSTEMYRLQAFHAENKGEREEMQDAFVICDDFKNEIQYSDRSLKPSWKDGTTAVTILAINNTLYISNLGDSKAVLCRYSETKGQYIAVPLTKDHNPAQYEERMRIQKSGGFVRDGRLMGVLEVSRSIGDGPYKKHGVICLPDVKKCQLTNHDKYVIIACDGLWKTFTPDAAIEFTNKIIEDASITGTELKSAEDLRWETACVRLVGEAVHRLSADNVTVVIIRIQARR</sequence>
<dbReference type="SUPFAM" id="SSF81606">
    <property type="entry name" value="PP2C-like"/>
    <property type="match status" value="1"/>
</dbReference>
<dbReference type="InterPro" id="IPR001932">
    <property type="entry name" value="PPM-type_phosphatase-like_dom"/>
</dbReference>
<dbReference type="Proteomes" id="UP001208570">
    <property type="component" value="Unassembled WGS sequence"/>
</dbReference>
<dbReference type="AlphaFoldDB" id="A0AAD9MX49"/>
<evidence type="ECO:0000313" key="4">
    <source>
        <dbReference type="Proteomes" id="UP001208570"/>
    </source>
</evidence>
<dbReference type="PANTHER" id="PTHR47992">
    <property type="entry name" value="PROTEIN PHOSPHATASE"/>
    <property type="match status" value="1"/>
</dbReference>
<reference evidence="3" key="1">
    <citation type="journal article" date="2023" name="Mol. Biol. Evol.">
        <title>Third-Generation Sequencing Reveals the Adaptive Role of the Epigenome in Three Deep-Sea Polychaetes.</title>
        <authorList>
            <person name="Perez M."/>
            <person name="Aroh O."/>
            <person name="Sun Y."/>
            <person name="Lan Y."/>
            <person name="Juniper S.K."/>
            <person name="Young C.R."/>
            <person name="Angers B."/>
            <person name="Qian P.Y."/>
        </authorList>
    </citation>
    <scope>NUCLEOTIDE SEQUENCE</scope>
    <source>
        <strain evidence="3">P08H-3</strain>
    </source>
</reference>
<dbReference type="InterPro" id="IPR015655">
    <property type="entry name" value="PP2C"/>
</dbReference>
<feature type="domain" description="PPM-type phosphatase" evidence="2">
    <location>
        <begin position="1"/>
        <end position="287"/>
    </location>
</feature>